<name>A0A926URF8_9CYAN</name>
<dbReference type="RefSeq" id="WP_190350246.1">
    <property type="nucleotide sequence ID" value="NZ_JACJPY010000015.1"/>
</dbReference>
<feature type="transmembrane region" description="Helical" evidence="1">
    <location>
        <begin position="49"/>
        <end position="67"/>
    </location>
</feature>
<feature type="transmembrane region" description="Helical" evidence="1">
    <location>
        <begin position="12"/>
        <end position="29"/>
    </location>
</feature>
<evidence type="ECO:0000313" key="2">
    <source>
        <dbReference type="EMBL" id="MBD2149876.1"/>
    </source>
</evidence>
<sequence length="91" mass="10274">MNVSFSQDAKRSLTHSLDACYVGFYFWLGDFTLRIGGIDLTGSNTTYPYIVPTFVGFGYVLPNYISWHTPFSKFKKLTDKNKSADLMDIAA</sequence>
<keyword evidence="1" id="KW-1133">Transmembrane helix</keyword>
<dbReference type="Proteomes" id="UP000631421">
    <property type="component" value="Unassembled WGS sequence"/>
</dbReference>
<dbReference type="AlphaFoldDB" id="A0A926URF8"/>
<gene>
    <name evidence="2" type="ORF">H6F44_07030</name>
</gene>
<accession>A0A926URF8</accession>
<comment type="caution">
    <text evidence="2">The sequence shown here is derived from an EMBL/GenBank/DDBJ whole genome shotgun (WGS) entry which is preliminary data.</text>
</comment>
<keyword evidence="1" id="KW-0812">Transmembrane</keyword>
<evidence type="ECO:0000313" key="3">
    <source>
        <dbReference type="Proteomes" id="UP000631421"/>
    </source>
</evidence>
<organism evidence="2 3">
    <name type="scientific">Pseudanabaena cinerea FACHB-1277</name>
    <dbReference type="NCBI Taxonomy" id="2949581"/>
    <lineage>
        <taxon>Bacteria</taxon>
        <taxon>Bacillati</taxon>
        <taxon>Cyanobacteriota</taxon>
        <taxon>Cyanophyceae</taxon>
        <taxon>Pseudanabaenales</taxon>
        <taxon>Pseudanabaenaceae</taxon>
        <taxon>Pseudanabaena</taxon>
        <taxon>Pseudanabaena cinerea</taxon>
    </lineage>
</organism>
<reference evidence="2" key="2">
    <citation type="submission" date="2020-08" db="EMBL/GenBank/DDBJ databases">
        <authorList>
            <person name="Chen M."/>
            <person name="Teng W."/>
            <person name="Zhao L."/>
            <person name="Hu C."/>
            <person name="Zhou Y."/>
            <person name="Han B."/>
            <person name="Song L."/>
            <person name="Shu W."/>
        </authorList>
    </citation>
    <scope>NUCLEOTIDE SEQUENCE</scope>
    <source>
        <strain evidence="2">FACHB-1277</strain>
    </source>
</reference>
<protein>
    <submittedName>
        <fullName evidence="2">Uncharacterized protein</fullName>
    </submittedName>
</protein>
<reference evidence="2" key="1">
    <citation type="journal article" date="2015" name="ISME J.">
        <title>Draft Genome Sequence of Streptomyces incarnatus NRRL8089, which Produces the Nucleoside Antibiotic Sinefungin.</title>
        <authorList>
            <person name="Oshima K."/>
            <person name="Hattori M."/>
            <person name="Shimizu H."/>
            <person name="Fukuda K."/>
            <person name="Nemoto M."/>
            <person name="Inagaki K."/>
            <person name="Tamura T."/>
        </authorList>
    </citation>
    <scope>NUCLEOTIDE SEQUENCE</scope>
    <source>
        <strain evidence="2">FACHB-1277</strain>
    </source>
</reference>
<keyword evidence="1" id="KW-0472">Membrane</keyword>
<dbReference type="EMBL" id="JACJPY010000015">
    <property type="protein sequence ID" value="MBD2149876.1"/>
    <property type="molecule type" value="Genomic_DNA"/>
</dbReference>
<keyword evidence="3" id="KW-1185">Reference proteome</keyword>
<proteinExistence type="predicted"/>
<evidence type="ECO:0000256" key="1">
    <source>
        <dbReference type="SAM" id="Phobius"/>
    </source>
</evidence>